<dbReference type="InterPro" id="IPR018151">
    <property type="entry name" value="TF_GreA/GreB_CS"/>
</dbReference>
<dbReference type="SUPFAM" id="SSF54534">
    <property type="entry name" value="FKBP-like"/>
    <property type="match status" value="1"/>
</dbReference>
<dbReference type="PANTHER" id="PTHR30437">
    <property type="entry name" value="TRANSCRIPTION ELONGATION FACTOR GREA"/>
    <property type="match status" value="1"/>
</dbReference>
<dbReference type="GO" id="GO:0032784">
    <property type="term" value="P:regulation of DNA-templated transcription elongation"/>
    <property type="evidence" value="ECO:0007669"/>
    <property type="project" value="InterPro"/>
</dbReference>
<dbReference type="Proteomes" id="UP000316167">
    <property type="component" value="Unassembled WGS sequence"/>
</dbReference>
<sequence>MNNELNPVVLCEEDFSKLKQLVSLSGSAKQDEMSLAHEIARAIVVKNDSFPPNTIRIGSTVSIEDVETKKLHEFTIVMPSLADIKRKFVSVLSPMAAAIIGFRKGEEVVWKMPSGLKRIVIKDVQTPLPA</sequence>
<keyword evidence="2" id="KW-0418">Kinase</keyword>
<dbReference type="GO" id="GO:0016301">
    <property type="term" value="F:kinase activity"/>
    <property type="evidence" value="ECO:0007669"/>
    <property type="project" value="UniProtKB-KW"/>
</dbReference>
<reference evidence="2 3" key="1">
    <citation type="journal article" date="2015" name="Stand. Genomic Sci.">
        <title>Genomic Encyclopedia of Bacterial and Archaeal Type Strains, Phase III: the genomes of soil and plant-associated and newly described type strains.</title>
        <authorList>
            <person name="Whitman W.B."/>
            <person name="Woyke T."/>
            <person name="Klenk H.P."/>
            <person name="Zhou Y."/>
            <person name="Lilburn T.G."/>
            <person name="Beck B.J."/>
            <person name="De Vos P."/>
            <person name="Vandamme P."/>
            <person name="Eisen J.A."/>
            <person name="Garrity G."/>
            <person name="Hugenholtz P."/>
            <person name="Kyrpides N.C."/>
        </authorList>
    </citation>
    <scope>NUCLEOTIDE SEQUENCE [LARGE SCALE GENOMIC DNA]</scope>
    <source>
        <strain evidence="2 3">CGMCC 1.7271</strain>
    </source>
</reference>
<dbReference type="GO" id="GO:0006354">
    <property type="term" value="P:DNA-templated transcription elongation"/>
    <property type="evidence" value="ECO:0007669"/>
    <property type="project" value="TreeGrafter"/>
</dbReference>
<keyword evidence="2" id="KW-0808">Transferase</keyword>
<evidence type="ECO:0000313" key="3">
    <source>
        <dbReference type="Proteomes" id="UP000316167"/>
    </source>
</evidence>
<dbReference type="PROSITE" id="PS00830">
    <property type="entry name" value="GREAB_2"/>
    <property type="match status" value="1"/>
</dbReference>
<evidence type="ECO:0000259" key="1">
    <source>
        <dbReference type="Pfam" id="PF01272"/>
    </source>
</evidence>
<name>A0A562SWE1_9BACT</name>
<dbReference type="InterPro" id="IPR023459">
    <property type="entry name" value="Tscrpt_elong_fac_GreA/B_fam"/>
</dbReference>
<keyword evidence="3" id="KW-1185">Reference proteome</keyword>
<dbReference type="RefSeq" id="WP_144883655.1">
    <property type="nucleotide sequence ID" value="NZ_VLLE01000002.1"/>
</dbReference>
<dbReference type="OrthoDB" id="192847at2"/>
<accession>A0A562SWE1</accession>
<organism evidence="2 3">
    <name type="scientific">Lacibacter cauensis</name>
    <dbReference type="NCBI Taxonomy" id="510947"/>
    <lineage>
        <taxon>Bacteria</taxon>
        <taxon>Pseudomonadati</taxon>
        <taxon>Bacteroidota</taxon>
        <taxon>Chitinophagia</taxon>
        <taxon>Chitinophagales</taxon>
        <taxon>Chitinophagaceae</taxon>
        <taxon>Lacibacter</taxon>
    </lineage>
</organism>
<gene>
    <name evidence="2" type="ORF">IQ13_0225</name>
</gene>
<dbReference type="EMBL" id="VLLE01000002">
    <property type="protein sequence ID" value="TWI85070.1"/>
    <property type="molecule type" value="Genomic_DNA"/>
</dbReference>
<dbReference type="InterPro" id="IPR001437">
    <property type="entry name" value="Tscrpt_elong_fac_GreA/B_C"/>
</dbReference>
<dbReference type="Pfam" id="PF01272">
    <property type="entry name" value="GreA_GreB"/>
    <property type="match status" value="1"/>
</dbReference>
<dbReference type="InterPro" id="IPR036953">
    <property type="entry name" value="GreA/GreB_C_sf"/>
</dbReference>
<protein>
    <submittedName>
        <fullName evidence="2">Regulator of nucleoside diphosphate kinase</fullName>
    </submittedName>
</protein>
<dbReference type="PANTHER" id="PTHR30437:SF5">
    <property type="entry name" value="REGULATOR OF NUCLEOSIDE DIPHOSPHATE KINASE"/>
    <property type="match status" value="1"/>
</dbReference>
<comment type="caution">
    <text evidence="2">The sequence shown here is derived from an EMBL/GenBank/DDBJ whole genome shotgun (WGS) entry which is preliminary data.</text>
</comment>
<proteinExistence type="predicted"/>
<dbReference type="GO" id="GO:0003677">
    <property type="term" value="F:DNA binding"/>
    <property type="evidence" value="ECO:0007669"/>
    <property type="project" value="InterPro"/>
</dbReference>
<feature type="domain" description="Transcription elongation factor GreA/GreB C-terminal" evidence="1">
    <location>
        <begin position="53"/>
        <end position="125"/>
    </location>
</feature>
<dbReference type="GO" id="GO:0070063">
    <property type="term" value="F:RNA polymerase binding"/>
    <property type="evidence" value="ECO:0007669"/>
    <property type="project" value="InterPro"/>
</dbReference>
<dbReference type="Gene3D" id="3.10.50.30">
    <property type="entry name" value="Transcription elongation factor, GreA/GreB, C-terminal domain"/>
    <property type="match status" value="1"/>
</dbReference>
<evidence type="ECO:0000313" key="2">
    <source>
        <dbReference type="EMBL" id="TWI85070.1"/>
    </source>
</evidence>
<dbReference type="AlphaFoldDB" id="A0A562SWE1"/>